<name>A0A9P1GA01_9DINO</name>
<proteinExistence type="predicted"/>
<accession>A0A9P1GA01</accession>
<gene>
    <name evidence="2" type="ORF">C1SCF055_LOCUS32086</name>
</gene>
<organism evidence="2">
    <name type="scientific">Cladocopium goreaui</name>
    <dbReference type="NCBI Taxonomy" id="2562237"/>
    <lineage>
        <taxon>Eukaryota</taxon>
        <taxon>Sar</taxon>
        <taxon>Alveolata</taxon>
        <taxon>Dinophyceae</taxon>
        <taxon>Suessiales</taxon>
        <taxon>Symbiodiniaceae</taxon>
        <taxon>Cladocopium</taxon>
    </lineage>
</organism>
<reference evidence="3" key="2">
    <citation type="submission" date="2024-04" db="EMBL/GenBank/DDBJ databases">
        <authorList>
            <person name="Chen Y."/>
            <person name="Shah S."/>
            <person name="Dougan E. K."/>
            <person name="Thang M."/>
            <person name="Chan C."/>
        </authorList>
    </citation>
    <scope>NUCLEOTIDE SEQUENCE [LARGE SCALE GENOMIC DNA]</scope>
</reference>
<dbReference type="EMBL" id="CAMXCT010003824">
    <property type="protein sequence ID" value="CAI4006446.1"/>
    <property type="molecule type" value="Genomic_DNA"/>
</dbReference>
<protein>
    <submittedName>
        <fullName evidence="4">Exostosin-1c (Glucuronosyl-N-acetylglucosaminyl-proteoglycan/N-acetylglu cosaminyl-proteoglycan 4-alpha-N-acetylglucosaminyltransferase 1c) (Multiple exostoses protein 1 homolog c)</fullName>
    </submittedName>
</protein>
<dbReference type="OrthoDB" id="445716at2759"/>
<evidence type="ECO:0000313" key="3">
    <source>
        <dbReference type="EMBL" id="CAL1159821.1"/>
    </source>
</evidence>
<dbReference type="Proteomes" id="UP001152797">
    <property type="component" value="Unassembled WGS sequence"/>
</dbReference>
<dbReference type="AlphaFoldDB" id="A0A9P1GA01"/>
<keyword evidence="5" id="KW-1185">Reference proteome</keyword>
<evidence type="ECO:0000313" key="5">
    <source>
        <dbReference type="Proteomes" id="UP001152797"/>
    </source>
</evidence>
<comment type="caution">
    <text evidence="2">The sequence shown here is derived from an EMBL/GenBank/DDBJ whole genome shotgun (WGS) entry which is preliminary data.</text>
</comment>
<dbReference type="EMBL" id="CAMXCT020003824">
    <property type="protein sequence ID" value="CAL1159821.1"/>
    <property type="molecule type" value="Genomic_DNA"/>
</dbReference>
<dbReference type="Pfam" id="PF03016">
    <property type="entry name" value="Exostosin_GT47"/>
    <property type="match status" value="1"/>
</dbReference>
<reference evidence="2" key="1">
    <citation type="submission" date="2022-10" db="EMBL/GenBank/DDBJ databases">
        <authorList>
            <person name="Chen Y."/>
            <person name="Dougan E. K."/>
            <person name="Chan C."/>
            <person name="Rhodes N."/>
            <person name="Thang M."/>
        </authorList>
    </citation>
    <scope>NUCLEOTIDE SEQUENCE</scope>
</reference>
<evidence type="ECO:0000313" key="4">
    <source>
        <dbReference type="EMBL" id="CAL4793758.1"/>
    </source>
</evidence>
<evidence type="ECO:0000313" key="2">
    <source>
        <dbReference type="EMBL" id="CAI4006446.1"/>
    </source>
</evidence>
<feature type="domain" description="Exostosin GT47" evidence="1">
    <location>
        <begin position="283"/>
        <end position="355"/>
    </location>
</feature>
<evidence type="ECO:0000259" key="1">
    <source>
        <dbReference type="Pfam" id="PF03016"/>
    </source>
</evidence>
<dbReference type="InterPro" id="IPR040911">
    <property type="entry name" value="Exostosin_GT47"/>
</dbReference>
<sequence length="495" mass="56233">MQQLGAAWLKSAKNSSFATALHGVLEDSFLSASSEWKVPNTSVVSNITALEPFLQEGGLLVASGAVARSPFKVPDDEPPIWEFAPIYIEEKLMGRSNFRWDVLHKGNWTVQEPEKAIFYVVCCGPIERLLQLPPRSPEAPYLCYDCDAILKMENMAQKKPPAPQRDLLARRDFMFSSTDLRWWSVHNDSSLLMPGVTHVHPMPSPESPLGPHSKWGPCEISGELGARRMTASMDLPMCDIMLRPGSTALMSRQRFYVVIRGKRKFEPPSDVLVNIHHPKDSLKQSFQYDSLFNSAYGLVLHGHGRWSYRFTETLNGGAIPVLLAEGWRLPLDELVDWEQVTVQRPEAMSRDVPALIEIRSRNESIINATHHRIRAVYQKLMVTQEIRLLSLLRSAALWKRNWREREKQTLRMLVDRWDVAFRHATWITPGCAKEEFAMTFYDIDEGFAHAGIEEVTIQGDWTVAIVSKQTSIDVVHSPDFQKIKCPGGCELCRLI</sequence>
<dbReference type="EMBL" id="CAMXCT030003824">
    <property type="protein sequence ID" value="CAL4793758.1"/>
    <property type="molecule type" value="Genomic_DNA"/>
</dbReference>